<proteinExistence type="predicted"/>
<comment type="caution">
    <text evidence="1">The sequence shown here is derived from an EMBL/GenBank/DDBJ whole genome shotgun (WGS) entry which is preliminary data.</text>
</comment>
<protein>
    <submittedName>
        <fullName evidence="1">Outer spore coat protein CotE</fullName>
    </submittedName>
</protein>
<keyword evidence="1" id="KW-0946">Virion</keyword>
<gene>
    <name evidence="1" type="primary">cotE</name>
    <name evidence="1" type="ORF">O0535_00560</name>
</gene>
<evidence type="ECO:0000313" key="2">
    <source>
        <dbReference type="Proteomes" id="UP001067708"/>
    </source>
</evidence>
<dbReference type="InterPro" id="IPR018901">
    <property type="entry name" value="Spore_coat_CotE"/>
</dbReference>
<accession>A0ABT4HR54</accession>
<keyword evidence="1" id="KW-0167">Capsid protein</keyword>
<dbReference type="Pfam" id="PF10628">
    <property type="entry name" value="CotE"/>
    <property type="match status" value="1"/>
</dbReference>
<keyword evidence="2" id="KW-1185">Reference proteome</keyword>
<dbReference type="Proteomes" id="UP001067708">
    <property type="component" value="Unassembled WGS sequence"/>
</dbReference>
<name>A0ABT4HR54_9BACL</name>
<evidence type="ECO:0000313" key="1">
    <source>
        <dbReference type="EMBL" id="MCZ0829279.1"/>
    </source>
</evidence>
<sequence length="213" mass="24078">MPQQFSRSCTLSESPAYKCTETMYGGGYNMSGPDKDLQCRELIAKAVCGRGHRFSQTTHTITPTQTPTTILGCWIINNNFSAEKVLESVVISGTYDVNLWYSYEDNTQTEVKKEEVQYTLDVPLSYFDKNCRGDLEIICQCIEQPKCVRAEICGNAVNVRVEQEYSVEVVGETKVCVVICHNCEDKDSFSHDFDDSTEEYDQFDSSSLLDDLD</sequence>
<organism evidence="1 2">
    <name type="scientific">Brevibacillus halotolerans</name>
    <dbReference type="NCBI Taxonomy" id="1507437"/>
    <lineage>
        <taxon>Bacteria</taxon>
        <taxon>Bacillati</taxon>
        <taxon>Bacillota</taxon>
        <taxon>Bacilli</taxon>
        <taxon>Bacillales</taxon>
        <taxon>Paenibacillaceae</taxon>
        <taxon>Brevibacillus</taxon>
    </lineage>
</organism>
<dbReference type="EMBL" id="JAPTNG010000001">
    <property type="protein sequence ID" value="MCZ0829279.1"/>
    <property type="molecule type" value="Genomic_DNA"/>
</dbReference>
<reference evidence="1" key="1">
    <citation type="submission" date="2022-09" db="EMBL/GenBank/DDBJ databases">
        <title>Genome analysis and characterization of larvicidal activity of Brevibacillus strains.</title>
        <authorList>
            <person name="Patrusheva E.V."/>
            <person name="Izotova A.O."/>
            <person name="Toshchakov S.V."/>
            <person name="Sineoky S.P."/>
        </authorList>
    </citation>
    <scope>NUCLEOTIDE SEQUENCE</scope>
    <source>
        <strain evidence="1">VKPM_B-13244</strain>
    </source>
</reference>